<dbReference type="RefSeq" id="WP_160738030.1">
    <property type="nucleotide sequence ID" value="NZ_WTYQ01000001.1"/>
</dbReference>
<evidence type="ECO:0000256" key="1">
    <source>
        <dbReference type="SAM" id="MobiDB-lite"/>
    </source>
</evidence>
<dbReference type="AlphaFoldDB" id="A0A845A7N5"/>
<dbReference type="Proteomes" id="UP000460561">
    <property type="component" value="Unassembled WGS sequence"/>
</dbReference>
<comment type="caution">
    <text evidence="2">The sequence shown here is derived from an EMBL/GenBank/DDBJ whole genome shotgun (WGS) entry which is preliminary data.</text>
</comment>
<feature type="compositionally biased region" description="Basic and acidic residues" evidence="1">
    <location>
        <begin position="201"/>
        <end position="232"/>
    </location>
</feature>
<gene>
    <name evidence="2" type="ORF">GRI39_02080</name>
</gene>
<evidence type="ECO:0000313" key="3">
    <source>
        <dbReference type="Proteomes" id="UP000460561"/>
    </source>
</evidence>
<proteinExistence type="predicted"/>
<feature type="compositionally biased region" description="Acidic residues" evidence="1">
    <location>
        <begin position="233"/>
        <end position="249"/>
    </location>
</feature>
<feature type="region of interest" description="Disordered" evidence="1">
    <location>
        <begin position="177"/>
        <end position="249"/>
    </location>
</feature>
<sequence>MYGSQQLRLLRRAIRDGLSIKNAAEQAGMSLAEARLHHADYLKNPPPAEAFQLLYDPATLTATCRKDAIMANAQRKEDGEGSGISGEYNRPDAKSAIKIYKSEIAPKKEHISTITGDLSDPYKRIKDDCNFPRKILDLLFQLYDMEDAKRDHWMLAFRLGCEELNLSVPRDLVSIAEGKDGESPIPTNERERPRLVTVDGAPDKPDDGEIGRQKWLQKAEEKAAADAAKAEAEDADQADSEPLDETEDA</sequence>
<feature type="compositionally biased region" description="Basic and acidic residues" evidence="1">
    <location>
        <begin position="177"/>
        <end position="194"/>
    </location>
</feature>
<accession>A0A845A7N5</accession>
<keyword evidence="3" id="KW-1185">Reference proteome</keyword>
<organism evidence="2 3">
    <name type="scientific">Altericroceibacterium indicum</name>
    <dbReference type="NCBI Taxonomy" id="374177"/>
    <lineage>
        <taxon>Bacteria</taxon>
        <taxon>Pseudomonadati</taxon>
        <taxon>Pseudomonadota</taxon>
        <taxon>Alphaproteobacteria</taxon>
        <taxon>Sphingomonadales</taxon>
        <taxon>Erythrobacteraceae</taxon>
        <taxon>Altericroceibacterium</taxon>
    </lineage>
</organism>
<evidence type="ECO:0000313" key="2">
    <source>
        <dbReference type="EMBL" id="MXP24835.1"/>
    </source>
</evidence>
<protein>
    <submittedName>
        <fullName evidence="2">Uncharacterized protein</fullName>
    </submittedName>
</protein>
<reference evidence="2 3" key="1">
    <citation type="submission" date="2019-12" db="EMBL/GenBank/DDBJ databases">
        <title>Genomic-based taxomic classification of the family Erythrobacteraceae.</title>
        <authorList>
            <person name="Xu L."/>
        </authorList>
    </citation>
    <scope>NUCLEOTIDE SEQUENCE [LARGE SCALE GENOMIC DNA]</scope>
    <source>
        <strain evidence="2 3">DSM 18604</strain>
    </source>
</reference>
<dbReference type="OrthoDB" id="7605476at2"/>
<name>A0A845A7N5_9SPHN</name>
<dbReference type="EMBL" id="WTYQ01000001">
    <property type="protein sequence ID" value="MXP24835.1"/>
    <property type="molecule type" value="Genomic_DNA"/>
</dbReference>